<organism evidence="1">
    <name type="scientific">hydrothermal vent metagenome</name>
    <dbReference type="NCBI Taxonomy" id="652676"/>
    <lineage>
        <taxon>unclassified sequences</taxon>
        <taxon>metagenomes</taxon>
        <taxon>ecological metagenomes</taxon>
    </lineage>
</organism>
<dbReference type="Pfam" id="PF04820">
    <property type="entry name" value="Trp_halogenase"/>
    <property type="match status" value="1"/>
</dbReference>
<dbReference type="InterPro" id="IPR036188">
    <property type="entry name" value="FAD/NAD-bd_sf"/>
</dbReference>
<dbReference type="EMBL" id="CZQD01000019">
    <property type="protein sequence ID" value="CUS56307.1"/>
    <property type="molecule type" value="Genomic_DNA"/>
</dbReference>
<dbReference type="AlphaFoldDB" id="A0A160TZW3"/>
<sequence length="499" mass="56171">METQNIRRVVIAGGGTAGWIAAASLSRLLGPLLDITLVESDAIGTVGVGEATIPTHRTFHHLMGIDERDFMRATKATFKLGIAFEEWGGLGDRYIHSFGQVGKSNWMGEFYNIWMYAQERGIGAELDAYCFELQAAEAGRFFTSDKANINYAYHLDASLYAKFLRTFSEAKGVKRVEGLIEEVEQDGESGFITALKLQSGERIEGDLFIDCTGFRGMLIEQTLKTGYEDWTHWLPTDSALAVQTRSIGPAQPYTRAIAHHAGWRWRIPLQHRVGNGLVFCSENMQPDEAKEYLLGHVDGEPLTEPRLIRYKTGRRKKVWSKNCVALGLSSGFVEPLESTSIHLIQVGATRLVQQFPFAGISEAIANHYNEQAERELEKIRDFIVLHYKLTERDDSDFWRARRDMPVPDSLAQRISLFRENGLAYQATDDLFRVDSWLQVMLGQRLKPKGYHHMGHLMTDDQLMTALGGLEANISKAVSQMPSHQDFIDQYCAVPESEAV</sequence>
<dbReference type="PANTHER" id="PTHR43747">
    <property type="entry name" value="FAD-BINDING PROTEIN"/>
    <property type="match status" value="1"/>
</dbReference>
<protein>
    <submittedName>
        <fullName evidence="1">Tryptophan halogenase</fullName>
    </submittedName>
</protein>
<name>A0A160TZW3_9ZZZZ</name>
<dbReference type="InterPro" id="IPR006905">
    <property type="entry name" value="Flavin_halogenase"/>
</dbReference>
<dbReference type="Gene3D" id="3.50.50.60">
    <property type="entry name" value="FAD/NAD(P)-binding domain"/>
    <property type="match status" value="1"/>
</dbReference>
<evidence type="ECO:0000313" key="1">
    <source>
        <dbReference type="EMBL" id="CUS56307.1"/>
    </source>
</evidence>
<dbReference type="PIRSF" id="PIRSF011396">
    <property type="entry name" value="Trp_halogenase"/>
    <property type="match status" value="1"/>
</dbReference>
<dbReference type="GO" id="GO:0004497">
    <property type="term" value="F:monooxygenase activity"/>
    <property type="evidence" value="ECO:0007669"/>
    <property type="project" value="InterPro"/>
</dbReference>
<gene>
    <name evidence="1" type="ORF">MGWOODY_Hyp2100</name>
</gene>
<dbReference type="InterPro" id="IPR050816">
    <property type="entry name" value="Flavin-dep_Halogenase_NPB"/>
</dbReference>
<dbReference type="InterPro" id="IPR033856">
    <property type="entry name" value="Trp_halogen"/>
</dbReference>
<dbReference type="SUPFAM" id="SSF51905">
    <property type="entry name" value="FAD/NAD(P)-binding domain"/>
    <property type="match status" value="1"/>
</dbReference>
<accession>A0A160TZW3</accession>
<proteinExistence type="predicted"/>
<reference evidence="1" key="1">
    <citation type="submission" date="2015-10" db="EMBL/GenBank/DDBJ databases">
        <authorList>
            <person name="Gilbert D.G."/>
        </authorList>
    </citation>
    <scope>NUCLEOTIDE SEQUENCE</scope>
</reference>
<dbReference type="PANTHER" id="PTHR43747:SF4">
    <property type="entry name" value="FLAVIN-DEPENDENT TRYPTOPHAN HALOGENASE"/>
    <property type="match status" value="1"/>
</dbReference>